<evidence type="ECO:0000256" key="2">
    <source>
        <dbReference type="ARBA" id="ARBA00022448"/>
    </source>
</evidence>
<reference evidence="10 11" key="1">
    <citation type="submission" date="2018-06" db="EMBL/GenBank/DDBJ databases">
        <title>Genomic Encyclopedia of Type Strains, Phase I: the one thousand microbial genomes (KMG-I) project.</title>
        <authorList>
            <person name="Kyrpides N."/>
        </authorList>
    </citation>
    <scope>NUCLEOTIDE SEQUENCE [LARGE SCALE GENOMIC DNA]</scope>
    <source>
        <strain evidence="10 11">DSM 19573</strain>
    </source>
</reference>
<keyword evidence="11" id="KW-1185">Reference proteome</keyword>
<dbReference type="Pfam" id="PF03609">
    <property type="entry name" value="EII-Sor"/>
    <property type="match status" value="1"/>
</dbReference>
<evidence type="ECO:0000256" key="8">
    <source>
        <dbReference type="ARBA" id="ARBA00023136"/>
    </source>
</evidence>
<feature type="transmembrane region" description="Helical" evidence="9">
    <location>
        <begin position="45"/>
        <end position="66"/>
    </location>
</feature>
<comment type="caution">
    <text evidence="10">The sequence shown here is derived from an EMBL/GenBank/DDBJ whole genome shotgun (WGS) entry which is preliminary data.</text>
</comment>
<evidence type="ECO:0000256" key="3">
    <source>
        <dbReference type="ARBA" id="ARBA00022475"/>
    </source>
</evidence>
<dbReference type="AlphaFoldDB" id="A0A318XMK3"/>
<keyword evidence="2" id="KW-0813">Transport</keyword>
<keyword evidence="7 9" id="KW-1133">Transmembrane helix</keyword>
<proteinExistence type="predicted"/>
<keyword evidence="3" id="KW-1003">Cell membrane</keyword>
<keyword evidence="8 9" id="KW-0472">Membrane</keyword>
<dbReference type="Proteomes" id="UP000248132">
    <property type="component" value="Unassembled WGS sequence"/>
</dbReference>
<evidence type="ECO:0000256" key="4">
    <source>
        <dbReference type="ARBA" id="ARBA00022597"/>
    </source>
</evidence>
<evidence type="ECO:0000313" key="10">
    <source>
        <dbReference type="EMBL" id="PYG87928.1"/>
    </source>
</evidence>
<dbReference type="GO" id="GO:0005886">
    <property type="term" value="C:plasma membrane"/>
    <property type="evidence" value="ECO:0007669"/>
    <property type="project" value="UniProtKB-SubCell"/>
</dbReference>
<dbReference type="InterPro" id="IPR050303">
    <property type="entry name" value="GatZ_KbaZ_carbometab"/>
</dbReference>
<evidence type="ECO:0000313" key="11">
    <source>
        <dbReference type="Proteomes" id="UP000248132"/>
    </source>
</evidence>
<dbReference type="EMBL" id="QKMR01000008">
    <property type="protein sequence ID" value="PYG87928.1"/>
    <property type="molecule type" value="Genomic_DNA"/>
</dbReference>
<name>A0A318XMK3_9FIRM</name>
<evidence type="ECO:0000256" key="7">
    <source>
        <dbReference type="ARBA" id="ARBA00022989"/>
    </source>
</evidence>
<dbReference type="OrthoDB" id="9815089at2"/>
<keyword evidence="4" id="KW-0762">Sugar transport</keyword>
<feature type="transmembrane region" description="Helical" evidence="9">
    <location>
        <begin position="78"/>
        <end position="104"/>
    </location>
</feature>
<evidence type="ECO:0000256" key="1">
    <source>
        <dbReference type="ARBA" id="ARBA00004651"/>
    </source>
</evidence>
<feature type="transmembrane region" description="Helical" evidence="9">
    <location>
        <begin position="179"/>
        <end position="198"/>
    </location>
</feature>
<dbReference type="GO" id="GO:0009401">
    <property type="term" value="P:phosphoenolpyruvate-dependent sugar phosphotransferase system"/>
    <property type="evidence" value="ECO:0007669"/>
    <property type="project" value="UniProtKB-KW"/>
</dbReference>
<evidence type="ECO:0000256" key="6">
    <source>
        <dbReference type="ARBA" id="ARBA00022692"/>
    </source>
</evidence>
<protein>
    <submittedName>
        <fullName evidence="10">PTS system mannose-specific IIC component/fructoselysine and glucoselysine-specific PTS system IIC component</fullName>
    </submittedName>
</protein>
<feature type="transmembrane region" description="Helical" evidence="9">
    <location>
        <begin position="149"/>
        <end position="167"/>
    </location>
</feature>
<keyword evidence="6 9" id="KW-0812">Transmembrane</keyword>
<dbReference type="PANTHER" id="PTHR32502:SF8">
    <property type="entry name" value="N-ACETYLGALACTOSAMINE PERMEASE IIC COMPONENT 1"/>
    <property type="match status" value="1"/>
</dbReference>
<organism evidence="10 11">
    <name type="scientific">Ruminiclostridium sufflavum DSM 19573</name>
    <dbReference type="NCBI Taxonomy" id="1121337"/>
    <lineage>
        <taxon>Bacteria</taxon>
        <taxon>Bacillati</taxon>
        <taxon>Bacillota</taxon>
        <taxon>Clostridia</taxon>
        <taxon>Eubacteriales</taxon>
        <taxon>Oscillospiraceae</taxon>
        <taxon>Ruminiclostridium</taxon>
    </lineage>
</organism>
<evidence type="ECO:0000256" key="9">
    <source>
        <dbReference type="SAM" id="Phobius"/>
    </source>
</evidence>
<evidence type="ECO:0000256" key="5">
    <source>
        <dbReference type="ARBA" id="ARBA00022683"/>
    </source>
</evidence>
<dbReference type="PANTHER" id="PTHR32502">
    <property type="entry name" value="N-ACETYLGALACTOSAMINE PERMEASE II COMPONENT-RELATED"/>
    <property type="match status" value="1"/>
</dbReference>
<sequence length="252" mass="26906">MSLSLQALLVALFVTITFIDAHTTQTHIFRPIVVGPVVGLIMGNVQTGLTVGVTVELMFLAVIFVGTAVPPNPTISTAIATGIAILGGGGTELAVATALPISFIGQMAETFQNTVINVWFMHRVDKAVEKRNPKGIVINNTVLPMAMNALLYGVPTFLAIYFGADYVKMIIDAIPGKIITGLSVGGAMIGAVGFALLLNSIKSKKLWPFFLLGFFFASYLKINMIGIAVLAAICVAMYYYFKLADQKKEVKG</sequence>
<dbReference type="PROSITE" id="PS51106">
    <property type="entry name" value="PTS_EIIC_TYPE_4"/>
    <property type="match status" value="1"/>
</dbReference>
<keyword evidence="5" id="KW-0598">Phosphotransferase system</keyword>
<comment type="subcellular location">
    <subcellularLocation>
        <location evidence="1">Cell membrane</location>
        <topology evidence="1">Multi-pass membrane protein</topology>
    </subcellularLocation>
</comment>
<gene>
    <name evidence="10" type="ORF">LY28_01638</name>
</gene>
<dbReference type="InterPro" id="IPR004700">
    <property type="entry name" value="PTS_IIC_man"/>
</dbReference>
<feature type="transmembrane region" description="Helical" evidence="9">
    <location>
        <begin position="210"/>
        <end position="241"/>
    </location>
</feature>
<dbReference type="RefSeq" id="WP_110461681.1">
    <property type="nucleotide sequence ID" value="NZ_QKMR01000008.1"/>
</dbReference>
<accession>A0A318XMK3</accession>